<dbReference type="Gene3D" id="3.80.30.20">
    <property type="entry name" value="tm_1862 like domain"/>
    <property type="match status" value="1"/>
</dbReference>
<dbReference type="GO" id="GO:0051536">
    <property type="term" value="F:iron-sulfur cluster binding"/>
    <property type="evidence" value="ECO:0007669"/>
    <property type="project" value="InterPro"/>
</dbReference>
<dbReference type="SFLD" id="SFLDS00029">
    <property type="entry name" value="Radical_SAM"/>
    <property type="match status" value="1"/>
</dbReference>
<evidence type="ECO:0000313" key="2">
    <source>
        <dbReference type="EMBL" id="MBC8529143.1"/>
    </source>
</evidence>
<dbReference type="EMBL" id="JACRSO010000002">
    <property type="protein sequence ID" value="MBC8529143.1"/>
    <property type="molecule type" value="Genomic_DNA"/>
</dbReference>
<dbReference type="SMART" id="SM00729">
    <property type="entry name" value="Elp3"/>
    <property type="match status" value="1"/>
</dbReference>
<name>A0A926HMH3_9FIRM</name>
<dbReference type="PROSITE" id="PS51918">
    <property type="entry name" value="RADICAL_SAM"/>
    <property type="match status" value="1"/>
</dbReference>
<dbReference type="NCBIfam" id="TIGR03960">
    <property type="entry name" value="rSAM_fuse_unch"/>
    <property type="match status" value="1"/>
</dbReference>
<dbReference type="Proteomes" id="UP000654279">
    <property type="component" value="Unassembled WGS sequence"/>
</dbReference>
<dbReference type="InterPro" id="IPR023404">
    <property type="entry name" value="rSAM_horseshoe"/>
</dbReference>
<keyword evidence="3" id="KW-1185">Reference proteome</keyword>
<dbReference type="AlphaFoldDB" id="A0A926HMH3"/>
<dbReference type="PANTHER" id="PTHR42731">
    <property type="entry name" value="SLL1084 PROTEIN"/>
    <property type="match status" value="1"/>
</dbReference>
<dbReference type="GO" id="GO:0003824">
    <property type="term" value="F:catalytic activity"/>
    <property type="evidence" value="ECO:0007669"/>
    <property type="project" value="InterPro"/>
</dbReference>
<dbReference type="InterPro" id="IPR023862">
    <property type="entry name" value="CHP03960_rSAM"/>
</dbReference>
<reference evidence="2" key="1">
    <citation type="submission" date="2020-08" db="EMBL/GenBank/DDBJ databases">
        <title>Genome public.</title>
        <authorList>
            <person name="Liu C."/>
            <person name="Sun Q."/>
        </authorList>
    </citation>
    <scope>NUCLEOTIDE SEQUENCE</scope>
    <source>
        <strain evidence="2">NSJ-44</strain>
    </source>
</reference>
<comment type="caution">
    <text evidence="2">The sequence shown here is derived from an EMBL/GenBank/DDBJ whole genome shotgun (WGS) entry which is preliminary data.</text>
</comment>
<dbReference type="SFLD" id="SFLDG01082">
    <property type="entry name" value="B12-binding_domain_containing"/>
    <property type="match status" value="1"/>
</dbReference>
<sequence length="612" mass="68504">MQKELSEILPQVSRPGRYTGGELNEVVKPLEGIKTRFAFCFPDTYEVGMSHLGMRILYDAINRRESAYCERAFAPWVDMLQKMRENHIPLCTLETGTPLGEFDMVGFSLQYELSYTNVLLMLDLGGIPLRACDRGEGAPFVVLGGPCAYNPEPIAPFADIVVLGEGEEVLDELLDVYEAWKASGQARGAFLRQAAGLAGVYVPAFYAVEYEADGRIRSITPREAGIPPKIEKRFLTDLDAAPFPEKGIVPYLEPVHDRIMLEVFRGCTRGCRFCQAGMIYRPVREKSPEVLTEQACALEASTGYEEISLTSLSTGDYSRLPELAKELNDAFADKRVSLSLPSLRLDSFEEQFMQEIQKVRKSGLTFAPEAGTQRLRDVINKNITEQDLMGTVEKAFNGGWNAVKLYFMCGLPTETDEDLMGIVELAQKVKNAYYAVPKEKRAKGLRVTVSVSNFVPKPFTPFQWEGQNTMAEFDRKRALLKDALRPIRGVEFSWHDSRLSVLEAVFARGDRRLADALEKAYRLGCIFDGWSDQFNYEGWMQAFEACGVNVNFYAARPRALDEVMPWAHLSCGVNDDFFKRERERALAAQTTPDCRGGCHGCGLQKVCGGAVK</sequence>
<accession>A0A926HMH3</accession>
<dbReference type="SUPFAM" id="SSF102114">
    <property type="entry name" value="Radical SAM enzymes"/>
    <property type="match status" value="1"/>
</dbReference>
<dbReference type="RefSeq" id="WP_249285027.1">
    <property type="nucleotide sequence ID" value="NZ_JACRSO010000002.1"/>
</dbReference>
<feature type="domain" description="Radical SAM core" evidence="1">
    <location>
        <begin position="253"/>
        <end position="496"/>
    </location>
</feature>
<organism evidence="2 3">
    <name type="scientific">Luoshenia tenuis</name>
    <dbReference type="NCBI Taxonomy" id="2763654"/>
    <lineage>
        <taxon>Bacteria</taxon>
        <taxon>Bacillati</taxon>
        <taxon>Bacillota</taxon>
        <taxon>Clostridia</taxon>
        <taxon>Christensenellales</taxon>
        <taxon>Christensenellaceae</taxon>
        <taxon>Luoshenia</taxon>
    </lineage>
</organism>
<dbReference type="InterPro" id="IPR006638">
    <property type="entry name" value="Elp3/MiaA/NifB-like_rSAM"/>
</dbReference>
<dbReference type="CDD" id="cd01335">
    <property type="entry name" value="Radical_SAM"/>
    <property type="match status" value="1"/>
</dbReference>
<dbReference type="PANTHER" id="PTHR42731:SF1">
    <property type="entry name" value="RADICAL SAM DOMAIN PROTEIN"/>
    <property type="match status" value="1"/>
</dbReference>
<gene>
    <name evidence="2" type="ORF">H8699_06855</name>
</gene>
<evidence type="ECO:0000259" key="1">
    <source>
        <dbReference type="PROSITE" id="PS51918"/>
    </source>
</evidence>
<proteinExistence type="predicted"/>
<dbReference type="InterPro" id="IPR007197">
    <property type="entry name" value="rSAM"/>
</dbReference>
<protein>
    <submittedName>
        <fullName evidence="2">TIGR03960 family B12-binding radical SAM protein</fullName>
    </submittedName>
</protein>
<evidence type="ECO:0000313" key="3">
    <source>
        <dbReference type="Proteomes" id="UP000654279"/>
    </source>
</evidence>
<dbReference type="Pfam" id="PF19864">
    <property type="entry name" value="Radical_SAM_N2"/>
    <property type="match status" value="1"/>
</dbReference>
<dbReference type="InterPro" id="IPR058240">
    <property type="entry name" value="rSAM_sf"/>
</dbReference>
<dbReference type="Pfam" id="PF04055">
    <property type="entry name" value="Radical_SAM"/>
    <property type="match status" value="1"/>
</dbReference>
<dbReference type="InterPro" id="IPR045784">
    <property type="entry name" value="Radical_SAM_N2"/>
</dbReference>